<keyword evidence="7" id="KW-1185">Reference proteome</keyword>
<accession>A0A4R3I017</accession>
<gene>
    <name evidence="4" type="primary">nudJ</name>
    <name evidence="6" type="ORF">EDC30_10238</name>
</gene>
<dbReference type="Gene3D" id="3.90.79.10">
    <property type="entry name" value="Nucleoside Triphosphate Pyrophosphohydrolase"/>
    <property type="match status" value="1"/>
</dbReference>
<sequence length="189" mass="20849">MPPFLPASLSPDANLINLGPKATNTMSSTSHTWKPSVTVAAIIEREGRFLLVEEETSDGIRFNQPAGHLDPGETLAHAVTRETLEESAHDFEPTALVGIYMSRYLSSRTGKEVTYLRFAFCGEVGAKHDLPLDVGILRAVWMTYDEMLACREKHRSPLVMQCVDDYLQGKRAPLSLLYTHPTAIGAFTG</sequence>
<reference evidence="6 7" key="1">
    <citation type="submission" date="2019-03" db="EMBL/GenBank/DDBJ databases">
        <title>Genomic Encyclopedia of Type Strains, Phase IV (KMG-IV): sequencing the most valuable type-strain genomes for metagenomic binning, comparative biology and taxonomic classification.</title>
        <authorList>
            <person name="Goeker M."/>
        </authorList>
    </citation>
    <scope>NUCLEOTIDE SEQUENCE [LARGE SCALE GENOMIC DNA]</scope>
    <source>
        <strain evidence="6 7">DSM 7445</strain>
    </source>
</reference>
<dbReference type="GO" id="GO:0004787">
    <property type="term" value="F:thiamine diphosphate phosphatase activity"/>
    <property type="evidence" value="ECO:0007669"/>
    <property type="project" value="InterPro"/>
</dbReference>
<dbReference type="PROSITE" id="PS51462">
    <property type="entry name" value="NUDIX"/>
    <property type="match status" value="1"/>
</dbReference>
<keyword evidence="4" id="KW-0378">Hydrolase</keyword>
<dbReference type="InterPro" id="IPR015797">
    <property type="entry name" value="NUDIX_hydrolase-like_dom_sf"/>
</dbReference>
<evidence type="ECO:0000256" key="1">
    <source>
        <dbReference type="ARBA" id="ARBA00007608"/>
    </source>
</evidence>
<dbReference type="AlphaFoldDB" id="A0A4R3I017"/>
<dbReference type="PANTHER" id="PTHR43222:SF11">
    <property type="entry name" value="PHOSPHATASE NUDJ"/>
    <property type="match status" value="1"/>
</dbReference>
<dbReference type="InterPro" id="IPR000086">
    <property type="entry name" value="NUDIX_hydrolase_dom"/>
</dbReference>
<organism evidence="6 7">
    <name type="scientific">Paucimonas lemoignei</name>
    <name type="common">Pseudomonas lemoignei</name>
    <dbReference type="NCBI Taxonomy" id="29443"/>
    <lineage>
        <taxon>Bacteria</taxon>
        <taxon>Pseudomonadati</taxon>
        <taxon>Pseudomonadota</taxon>
        <taxon>Betaproteobacteria</taxon>
        <taxon>Burkholderiales</taxon>
        <taxon>Burkholderiaceae</taxon>
        <taxon>Paucimonas</taxon>
    </lineage>
</organism>
<comment type="cofactor">
    <cofactor evidence="4">
        <name>Mg(2+)</name>
        <dbReference type="ChEBI" id="CHEBI:18420"/>
    </cofactor>
</comment>
<dbReference type="CDD" id="cd03675">
    <property type="entry name" value="NUDIX_Hydrolase"/>
    <property type="match status" value="1"/>
</dbReference>
<evidence type="ECO:0000256" key="3">
    <source>
        <dbReference type="ARBA" id="ARBA00015552"/>
    </source>
</evidence>
<protein>
    <recommendedName>
        <fullName evidence="3 4">Phosphatase NudJ</fullName>
        <ecNumber evidence="4">3.6.1.-</ecNumber>
    </recommendedName>
</protein>
<feature type="domain" description="Nudix hydrolase" evidence="5">
    <location>
        <begin position="32"/>
        <end position="171"/>
    </location>
</feature>
<name>A0A4R3I017_PAULE</name>
<dbReference type="InterPro" id="IPR033713">
    <property type="entry name" value="NudJ"/>
</dbReference>
<comment type="caution">
    <text evidence="6">The sequence shown here is derived from an EMBL/GenBank/DDBJ whole genome shotgun (WGS) entry which is preliminary data.</text>
</comment>
<evidence type="ECO:0000313" key="7">
    <source>
        <dbReference type="Proteomes" id="UP000295382"/>
    </source>
</evidence>
<evidence type="ECO:0000259" key="5">
    <source>
        <dbReference type="PROSITE" id="PS51462"/>
    </source>
</evidence>
<dbReference type="Pfam" id="PF00293">
    <property type="entry name" value="NUDIX"/>
    <property type="match status" value="1"/>
</dbReference>
<dbReference type="PANTHER" id="PTHR43222">
    <property type="entry name" value="NUDIX HYDROLASE 23"/>
    <property type="match status" value="1"/>
</dbReference>
<dbReference type="GO" id="GO:0017110">
    <property type="term" value="F:nucleoside diphosphate phosphatase activity"/>
    <property type="evidence" value="ECO:0007669"/>
    <property type="project" value="InterPro"/>
</dbReference>
<evidence type="ECO:0000313" key="6">
    <source>
        <dbReference type="EMBL" id="TCS38303.1"/>
    </source>
</evidence>
<dbReference type="GO" id="GO:0017111">
    <property type="term" value="F:ribonucleoside triphosphate phosphatase activity"/>
    <property type="evidence" value="ECO:0007669"/>
    <property type="project" value="InterPro"/>
</dbReference>
<evidence type="ECO:0000256" key="4">
    <source>
        <dbReference type="RuleBase" id="RU364043"/>
    </source>
</evidence>
<comment type="similarity">
    <text evidence="1 4">Belongs to the Nudix hydrolase family. NudJ subfamily.</text>
</comment>
<dbReference type="SUPFAM" id="SSF55811">
    <property type="entry name" value="Nudix"/>
    <property type="match status" value="1"/>
</dbReference>
<dbReference type="EMBL" id="SLZQ01000002">
    <property type="protein sequence ID" value="TCS38303.1"/>
    <property type="molecule type" value="Genomic_DNA"/>
</dbReference>
<comment type="subunit">
    <text evidence="2 4">Monomer.</text>
</comment>
<dbReference type="Proteomes" id="UP000295382">
    <property type="component" value="Unassembled WGS sequence"/>
</dbReference>
<proteinExistence type="inferred from homology"/>
<evidence type="ECO:0000256" key="2">
    <source>
        <dbReference type="ARBA" id="ARBA00011245"/>
    </source>
</evidence>
<keyword evidence="4" id="KW-0460">Magnesium</keyword>
<dbReference type="EC" id="3.6.1.-" evidence="4"/>